<feature type="region of interest" description="Disordered" evidence="1">
    <location>
        <begin position="1"/>
        <end position="158"/>
    </location>
</feature>
<evidence type="ECO:0000256" key="1">
    <source>
        <dbReference type="SAM" id="MobiDB-lite"/>
    </source>
</evidence>
<feature type="compositionally biased region" description="Polar residues" evidence="1">
    <location>
        <begin position="440"/>
        <end position="449"/>
    </location>
</feature>
<feature type="compositionally biased region" description="Basic residues" evidence="1">
    <location>
        <begin position="238"/>
        <end position="247"/>
    </location>
</feature>
<feature type="region of interest" description="Disordered" evidence="1">
    <location>
        <begin position="376"/>
        <end position="477"/>
    </location>
</feature>
<keyword evidence="3" id="KW-1185">Reference proteome</keyword>
<dbReference type="Proteomes" id="UP001255856">
    <property type="component" value="Unassembled WGS sequence"/>
</dbReference>
<feature type="compositionally biased region" description="Low complexity" evidence="1">
    <location>
        <begin position="108"/>
        <end position="118"/>
    </location>
</feature>
<feature type="region of interest" description="Disordered" evidence="1">
    <location>
        <begin position="521"/>
        <end position="543"/>
    </location>
</feature>
<reference evidence="2" key="1">
    <citation type="submission" date="2021-01" db="EMBL/GenBank/DDBJ databases">
        <authorList>
            <person name="Eckstrom K.M.E."/>
        </authorList>
    </citation>
    <scope>NUCLEOTIDE SEQUENCE</scope>
    <source>
        <strain evidence="2">UVCC 0001</strain>
    </source>
</reference>
<comment type="caution">
    <text evidence="2">The sequence shown here is derived from an EMBL/GenBank/DDBJ whole genome shotgun (WGS) entry which is preliminary data.</text>
</comment>
<accession>A0AAD9IH50</accession>
<protein>
    <submittedName>
        <fullName evidence="2">Uncharacterized protein</fullName>
    </submittedName>
</protein>
<feature type="compositionally biased region" description="Acidic residues" evidence="1">
    <location>
        <begin position="256"/>
        <end position="268"/>
    </location>
</feature>
<feature type="compositionally biased region" description="Basic and acidic residues" evidence="1">
    <location>
        <begin position="26"/>
        <end position="37"/>
    </location>
</feature>
<feature type="compositionally biased region" description="Basic and acidic residues" evidence="1">
    <location>
        <begin position="269"/>
        <end position="283"/>
    </location>
</feature>
<feature type="region of interest" description="Disordered" evidence="1">
    <location>
        <begin position="219"/>
        <end position="364"/>
    </location>
</feature>
<evidence type="ECO:0000313" key="3">
    <source>
        <dbReference type="Proteomes" id="UP001255856"/>
    </source>
</evidence>
<evidence type="ECO:0000313" key="2">
    <source>
        <dbReference type="EMBL" id="KAK2078381.1"/>
    </source>
</evidence>
<proteinExistence type="predicted"/>
<feature type="compositionally biased region" description="Low complexity" evidence="1">
    <location>
        <begin position="400"/>
        <end position="428"/>
    </location>
</feature>
<organism evidence="2 3">
    <name type="scientific">Prototheca wickerhamii</name>
    <dbReference type="NCBI Taxonomy" id="3111"/>
    <lineage>
        <taxon>Eukaryota</taxon>
        <taxon>Viridiplantae</taxon>
        <taxon>Chlorophyta</taxon>
        <taxon>core chlorophytes</taxon>
        <taxon>Trebouxiophyceae</taxon>
        <taxon>Chlorellales</taxon>
        <taxon>Chlorellaceae</taxon>
        <taxon>Prototheca</taxon>
    </lineage>
</organism>
<feature type="compositionally biased region" description="Basic and acidic residues" evidence="1">
    <location>
        <begin position="348"/>
        <end position="364"/>
    </location>
</feature>
<feature type="compositionally biased region" description="Basic and acidic residues" evidence="1">
    <location>
        <begin position="291"/>
        <end position="307"/>
    </location>
</feature>
<dbReference type="AlphaFoldDB" id="A0AAD9IH50"/>
<name>A0AAD9IH50_PROWI</name>
<gene>
    <name evidence="2" type="ORF">QBZ16_003221</name>
</gene>
<sequence length="775" mass="81494">MTRTRQRGAREAEPLTPKAATGPSRLSDEELAWRLHQELNATVGSPALRTRTRHHGADGHATPSTSRDGTGNDEASTPRAGEEAGPRLTRARAREPEDGEVGPKRVTRGAGRAANGAAPDDRSDSSDEEERDAGRREPRAAPPQAKPPAAAKPVRIPKLPMVLQEDGAWYRTRVVRESSDRVLVEFTGFERRFPSLWLSKTDDRIWRGSYKGKDWRYLGGGAWAPKQGRDPGAAMRATGRKRPRQARRTASGADSGEAELDAGDEEREVDERLQGNPRAKEEQSSAGGAQVKEEGAAESGSRRDEQGAAKAPKPTQEASGAGRSLPGRAVEDAGSEADGRSPGAPAGRQRDRHNPGRRLLDPIVREALARDAAAALEKEVTGGAPLTRRGERQNGPVSKGPRAAPNGAAPSASPRPRWRPARLCGARAPRARPAARRAAQTLSPQTDGRTPTPETPLGRPSRRASLLPTSPPAAMRGWRADAGDAAAVLESVDEADGRRRVKKKASVEAKVVEEPARPAAVEVLPASSSRAPTGMELDSLARSPTSRAGWRARRPRSWSWSGAWRRRDAAAAALEEARARAAAQQAKPLGEPAVQAVRRATNESEAPASPRAEGSTGSAAAVDALGAWAASSQATRPRDVRLAGGAAAAAGCGAPAAARRDRAGEGLVLGRGVFNSILGALGAFAGDPASDVAAEPKLGFAGSVGTPGPATPGSSWTLFNGWSETRWHKGGEACVQPRILRVKEELFAAGTAAPFGAQALESAPVPPAPPLPLFQ</sequence>
<feature type="compositionally biased region" description="Polar residues" evidence="1">
    <location>
        <begin position="62"/>
        <end position="75"/>
    </location>
</feature>
<dbReference type="EMBL" id="JASFZW010000004">
    <property type="protein sequence ID" value="KAK2078381.1"/>
    <property type="molecule type" value="Genomic_DNA"/>
</dbReference>
<feature type="region of interest" description="Disordered" evidence="1">
    <location>
        <begin position="597"/>
        <end position="618"/>
    </location>
</feature>